<gene>
    <name evidence="2" type="ORF">OHA91_03565</name>
</gene>
<keyword evidence="1" id="KW-0812">Transmembrane</keyword>
<accession>A0ABZ1Q4Q4</accession>
<proteinExistence type="predicted"/>
<keyword evidence="3" id="KW-1185">Reference proteome</keyword>
<keyword evidence="1" id="KW-1133">Transmembrane helix</keyword>
<dbReference type="GeneID" id="95495082"/>
<organism evidence="2 3">
    <name type="scientific">Streptomyces erythrochromogenes</name>
    <dbReference type="NCBI Taxonomy" id="285574"/>
    <lineage>
        <taxon>Bacteria</taxon>
        <taxon>Bacillati</taxon>
        <taxon>Actinomycetota</taxon>
        <taxon>Actinomycetes</taxon>
        <taxon>Kitasatosporales</taxon>
        <taxon>Streptomycetaceae</taxon>
        <taxon>Streptomyces</taxon>
    </lineage>
</organism>
<dbReference type="EMBL" id="CP108036">
    <property type="protein sequence ID" value="WUN77656.1"/>
    <property type="molecule type" value="Genomic_DNA"/>
</dbReference>
<evidence type="ECO:0000256" key="1">
    <source>
        <dbReference type="SAM" id="Phobius"/>
    </source>
</evidence>
<protein>
    <submittedName>
        <fullName evidence="2">Uncharacterized protein</fullName>
    </submittedName>
</protein>
<reference evidence="2" key="1">
    <citation type="submission" date="2022-10" db="EMBL/GenBank/DDBJ databases">
        <title>The complete genomes of actinobacterial strains from the NBC collection.</title>
        <authorList>
            <person name="Joergensen T.S."/>
            <person name="Alvarez Arevalo M."/>
            <person name="Sterndorff E.B."/>
            <person name="Faurdal D."/>
            <person name="Vuksanovic O."/>
            <person name="Mourched A.-S."/>
            <person name="Charusanti P."/>
            <person name="Shaw S."/>
            <person name="Blin K."/>
            <person name="Weber T."/>
        </authorList>
    </citation>
    <scope>NUCLEOTIDE SEQUENCE</scope>
    <source>
        <strain evidence="2">NBC_00303</strain>
    </source>
</reference>
<sequence length="52" mass="5219">MAEYTDTSLSLGVLAVAGSALVLRLVSLPLLPRAQQAGPEPAAPTARPSSSS</sequence>
<evidence type="ECO:0000313" key="2">
    <source>
        <dbReference type="EMBL" id="WUN77656.1"/>
    </source>
</evidence>
<feature type="transmembrane region" description="Helical" evidence="1">
    <location>
        <begin position="12"/>
        <end position="31"/>
    </location>
</feature>
<name>A0ABZ1Q4Q4_9ACTN</name>
<keyword evidence="1" id="KW-0472">Membrane</keyword>
<dbReference type="RefSeq" id="WP_266495546.1">
    <property type="nucleotide sequence ID" value="NZ_CP108036.1"/>
</dbReference>
<evidence type="ECO:0000313" key="3">
    <source>
        <dbReference type="Proteomes" id="UP001432312"/>
    </source>
</evidence>
<dbReference type="Proteomes" id="UP001432312">
    <property type="component" value="Chromosome"/>
</dbReference>